<dbReference type="PROSITE" id="PS50839">
    <property type="entry name" value="CHASE"/>
    <property type="match status" value="1"/>
</dbReference>
<keyword evidence="9" id="KW-0902">Two-component regulatory system</keyword>
<proteinExistence type="predicted"/>
<dbReference type="GO" id="GO:0016020">
    <property type="term" value="C:membrane"/>
    <property type="evidence" value="ECO:0007669"/>
    <property type="project" value="UniProtKB-SubCell"/>
</dbReference>
<dbReference type="SUPFAM" id="SSF47384">
    <property type="entry name" value="Homodimeric domain of signal transducing histidine kinase"/>
    <property type="match status" value="1"/>
</dbReference>
<comment type="subcellular location">
    <subcellularLocation>
        <location evidence="2">Membrane</location>
    </subcellularLocation>
</comment>
<keyword evidence="8 11" id="KW-1133">Transmembrane helix</keyword>
<dbReference type="Proteomes" id="UP000034681">
    <property type="component" value="Unassembled WGS sequence"/>
</dbReference>
<protein>
    <recommendedName>
        <fullName evidence="3">histidine kinase</fullName>
        <ecNumber evidence="3">2.7.13.3</ecNumber>
    </recommendedName>
</protein>
<evidence type="ECO:0000256" key="7">
    <source>
        <dbReference type="ARBA" id="ARBA00022777"/>
    </source>
</evidence>
<evidence type="ECO:0000313" key="15">
    <source>
        <dbReference type="Proteomes" id="UP000034681"/>
    </source>
</evidence>
<organism evidence="14 15">
    <name type="scientific">Prochlorothrix hollandica PCC 9006 = CALU 1027</name>
    <dbReference type="NCBI Taxonomy" id="317619"/>
    <lineage>
        <taxon>Bacteria</taxon>
        <taxon>Bacillati</taxon>
        <taxon>Cyanobacteriota</taxon>
        <taxon>Cyanophyceae</taxon>
        <taxon>Prochlorotrichales</taxon>
        <taxon>Prochlorotrichaceae</taxon>
        <taxon>Prochlorothrix</taxon>
    </lineage>
</organism>
<dbReference type="Gene3D" id="3.30.565.10">
    <property type="entry name" value="Histidine kinase-like ATPase, C-terminal domain"/>
    <property type="match status" value="1"/>
</dbReference>
<dbReference type="Pfam" id="PF00512">
    <property type="entry name" value="HisKA"/>
    <property type="match status" value="1"/>
</dbReference>
<evidence type="ECO:0000256" key="2">
    <source>
        <dbReference type="ARBA" id="ARBA00004370"/>
    </source>
</evidence>
<accession>A0A0M2PXT0</accession>
<feature type="transmembrane region" description="Helical" evidence="11">
    <location>
        <begin position="367"/>
        <end position="393"/>
    </location>
</feature>
<gene>
    <name evidence="14" type="ORF">PROH_15670</name>
</gene>
<dbReference type="Pfam" id="PF02518">
    <property type="entry name" value="HATPase_c"/>
    <property type="match status" value="1"/>
</dbReference>
<keyword evidence="4" id="KW-0597">Phosphoprotein</keyword>
<dbReference type="SMART" id="SM00387">
    <property type="entry name" value="HATPase_c"/>
    <property type="match status" value="1"/>
</dbReference>
<feature type="domain" description="Histidine kinase" evidence="12">
    <location>
        <begin position="413"/>
        <end position="616"/>
    </location>
</feature>
<dbReference type="PRINTS" id="PR00344">
    <property type="entry name" value="BCTRLSENSOR"/>
</dbReference>
<feature type="domain" description="CHASE" evidence="13">
    <location>
        <begin position="76"/>
        <end position="292"/>
    </location>
</feature>
<evidence type="ECO:0000256" key="9">
    <source>
        <dbReference type="ARBA" id="ARBA00023012"/>
    </source>
</evidence>
<keyword evidence="7" id="KW-0418">Kinase</keyword>
<comment type="catalytic activity">
    <reaction evidence="1">
        <text>ATP + protein L-histidine = ADP + protein N-phospho-L-histidine.</text>
        <dbReference type="EC" id="2.7.13.3"/>
    </reaction>
</comment>
<dbReference type="CDD" id="cd00075">
    <property type="entry name" value="HATPase"/>
    <property type="match status" value="1"/>
</dbReference>
<keyword evidence="10 11" id="KW-0472">Membrane</keyword>
<dbReference type="PANTHER" id="PTHR43711">
    <property type="entry name" value="TWO-COMPONENT HISTIDINE KINASE"/>
    <property type="match status" value="1"/>
</dbReference>
<dbReference type="SUPFAM" id="SSF55874">
    <property type="entry name" value="ATPase domain of HSP90 chaperone/DNA topoisomerase II/histidine kinase"/>
    <property type="match status" value="1"/>
</dbReference>
<dbReference type="EC" id="2.7.13.3" evidence="3"/>
<dbReference type="InterPro" id="IPR042240">
    <property type="entry name" value="CHASE_sf"/>
</dbReference>
<dbReference type="Pfam" id="PF03924">
    <property type="entry name" value="CHASE"/>
    <property type="match status" value="1"/>
</dbReference>
<name>A0A0M2PXT0_PROHO</name>
<dbReference type="SMART" id="SM01079">
    <property type="entry name" value="CHASE"/>
    <property type="match status" value="1"/>
</dbReference>
<dbReference type="PROSITE" id="PS50109">
    <property type="entry name" value="HIS_KIN"/>
    <property type="match status" value="1"/>
</dbReference>
<dbReference type="InterPro" id="IPR050736">
    <property type="entry name" value="Sensor_HK_Regulatory"/>
</dbReference>
<reference evidence="14" key="1">
    <citation type="submission" date="2012-04" db="EMBL/GenBank/DDBJ databases">
        <authorList>
            <person name="Borisov I.G."/>
            <person name="Ivanikova N.V."/>
            <person name="Pinevich A.V."/>
        </authorList>
    </citation>
    <scope>NUCLEOTIDE SEQUENCE [LARGE SCALE GENOMIC DNA]</scope>
    <source>
        <strain evidence="14">CALU 1027</strain>
    </source>
</reference>
<dbReference type="InterPro" id="IPR003661">
    <property type="entry name" value="HisK_dim/P_dom"/>
</dbReference>
<dbReference type="InterPro" id="IPR003594">
    <property type="entry name" value="HATPase_dom"/>
</dbReference>
<sequence length="616" mass="69146">MRRFSTSNYLLSQLLVLGTGVSLTLIAMFWAARGEQVRREYEFRRQTRNLTTALERTTNRYADLLLSIGDLYHGVTPEAVSAETFSKFVQRSIQSYPGIQALEWAPLVLDQDRSHYEKKLRDMAQQSSLAITERDPQGNLQIAKLRPFYVPVTYLEPLQYNEAALGYDLASESTRFAALQQALRTGLPTATGRLQLVQETISAQYGFLLFVPIYNATSLSQSQDTDIPLSAPRSARLMTPSVTVDSSISADKINLDRDEFLQSLEDNSRIDGYVVGVFRLAEVLETSLKDLNHNLSFYVLDQTAYRPEKMLGFYDVTQRKLKIPTVEVLDLNQDLKLQCPILERCQQSFQVGQRTWQLIFIPPPHPWVVWNVWAVGAIGFLITCIVWVVIAHWQKELQQTRAMSDLKMRLFSMTSHELRTPISVITLSSQSLLLQGDLLTPHEQKRRIGRIQDSAQRLGQLVGDLLILARAEAGKLEIDRSIVNLKLLLETLLDAIPLKPGQHIQVDGIDNIPLVYTDAKILTSILTNLIANASKYSVEGSPIHITLAPQNQWLHIQIQDQGIGIPAAEQAQVTESFYRATNTGKIPGTGLGLAVVETCVEHLQGELDRLSGNEAV</sequence>
<dbReference type="InterPro" id="IPR036890">
    <property type="entry name" value="HATPase_C_sf"/>
</dbReference>
<dbReference type="STRING" id="317619.GCA_000332315_02301"/>
<evidence type="ECO:0000256" key="4">
    <source>
        <dbReference type="ARBA" id="ARBA00022553"/>
    </source>
</evidence>
<dbReference type="eggNOG" id="COG2205">
    <property type="taxonomic scope" value="Bacteria"/>
</dbReference>
<evidence type="ECO:0000259" key="13">
    <source>
        <dbReference type="PROSITE" id="PS50839"/>
    </source>
</evidence>
<evidence type="ECO:0000256" key="3">
    <source>
        <dbReference type="ARBA" id="ARBA00012438"/>
    </source>
</evidence>
<evidence type="ECO:0000259" key="12">
    <source>
        <dbReference type="PROSITE" id="PS50109"/>
    </source>
</evidence>
<evidence type="ECO:0000256" key="10">
    <source>
        <dbReference type="ARBA" id="ARBA00023136"/>
    </source>
</evidence>
<dbReference type="EMBL" id="AJTX02000006">
    <property type="protein sequence ID" value="KKI99191.1"/>
    <property type="molecule type" value="Genomic_DNA"/>
</dbReference>
<evidence type="ECO:0000256" key="11">
    <source>
        <dbReference type="SAM" id="Phobius"/>
    </source>
</evidence>
<evidence type="ECO:0000256" key="8">
    <source>
        <dbReference type="ARBA" id="ARBA00022989"/>
    </source>
</evidence>
<dbReference type="InterPro" id="IPR006189">
    <property type="entry name" value="CHASE_dom"/>
</dbReference>
<dbReference type="Gene3D" id="3.30.450.350">
    <property type="entry name" value="CHASE domain"/>
    <property type="match status" value="1"/>
</dbReference>
<dbReference type="SMART" id="SM00388">
    <property type="entry name" value="HisKA"/>
    <property type="match status" value="1"/>
</dbReference>
<keyword evidence="15" id="KW-1185">Reference proteome</keyword>
<dbReference type="Gene3D" id="1.10.287.130">
    <property type="match status" value="1"/>
</dbReference>
<dbReference type="PANTHER" id="PTHR43711:SF26">
    <property type="entry name" value="SENSOR HISTIDINE KINASE RCSC"/>
    <property type="match status" value="1"/>
</dbReference>
<dbReference type="GO" id="GO:0000155">
    <property type="term" value="F:phosphorelay sensor kinase activity"/>
    <property type="evidence" value="ECO:0007669"/>
    <property type="project" value="InterPro"/>
</dbReference>
<dbReference type="InterPro" id="IPR036097">
    <property type="entry name" value="HisK_dim/P_sf"/>
</dbReference>
<keyword evidence="6 11" id="KW-0812">Transmembrane</keyword>
<dbReference type="InterPro" id="IPR005467">
    <property type="entry name" value="His_kinase_dom"/>
</dbReference>
<evidence type="ECO:0000313" key="14">
    <source>
        <dbReference type="EMBL" id="KKI99191.1"/>
    </source>
</evidence>
<dbReference type="InterPro" id="IPR004358">
    <property type="entry name" value="Sig_transdc_His_kin-like_C"/>
</dbReference>
<evidence type="ECO:0000256" key="1">
    <source>
        <dbReference type="ARBA" id="ARBA00000085"/>
    </source>
</evidence>
<comment type="caution">
    <text evidence="14">The sequence shown here is derived from an EMBL/GenBank/DDBJ whole genome shotgun (WGS) entry which is preliminary data.</text>
</comment>
<evidence type="ECO:0000256" key="5">
    <source>
        <dbReference type="ARBA" id="ARBA00022679"/>
    </source>
</evidence>
<evidence type="ECO:0000256" key="6">
    <source>
        <dbReference type="ARBA" id="ARBA00022692"/>
    </source>
</evidence>
<dbReference type="AlphaFoldDB" id="A0A0M2PXT0"/>
<keyword evidence="5" id="KW-0808">Transferase</keyword>
<dbReference type="CDD" id="cd00082">
    <property type="entry name" value="HisKA"/>
    <property type="match status" value="1"/>
</dbReference>